<feature type="compositionally biased region" description="Polar residues" evidence="1">
    <location>
        <begin position="1357"/>
        <end position="1374"/>
    </location>
</feature>
<feature type="region of interest" description="Disordered" evidence="1">
    <location>
        <begin position="415"/>
        <end position="569"/>
    </location>
</feature>
<dbReference type="PANTHER" id="PTHR33112">
    <property type="entry name" value="DOMAIN PROTEIN, PUTATIVE-RELATED"/>
    <property type="match status" value="1"/>
</dbReference>
<dbReference type="GO" id="GO:0004672">
    <property type="term" value="F:protein kinase activity"/>
    <property type="evidence" value="ECO:0007669"/>
    <property type="project" value="InterPro"/>
</dbReference>
<feature type="region of interest" description="Disordered" evidence="1">
    <location>
        <begin position="147"/>
        <end position="174"/>
    </location>
</feature>
<evidence type="ECO:0000313" key="3">
    <source>
        <dbReference type="EMBL" id="KAH7138558.1"/>
    </source>
</evidence>
<feature type="region of interest" description="Disordered" evidence="1">
    <location>
        <begin position="621"/>
        <end position="646"/>
    </location>
</feature>
<dbReference type="Gene3D" id="1.10.510.10">
    <property type="entry name" value="Transferase(Phosphotransferase) domain 1"/>
    <property type="match status" value="1"/>
</dbReference>
<feature type="compositionally biased region" description="Gly residues" evidence="1">
    <location>
        <begin position="468"/>
        <end position="478"/>
    </location>
</feature>
<evidence type="ECO:0000259" key="2">
    <source>
        <dbReference type="PROSITE" id="PS50011"/>
    </source>
</evidence>
<dbReference type="Pfam" id="PF00069">
    <property type="entry name" value="Pkinase"/>
    <property type="match status" value="1"/>
</dbReference>
<dbReference type="PROSITE" id="PS00108">
    <property type="entry name" value="PROTEIN_KINASE_ST"/>
    <property type="match status" value="1"/>
</dbReference>
<dbReference type="InterPro" id="IPR011009">
    <property type="entry name" value="Kinase-like_dom_sf"/>
</dbReference>
<accession>A0A9P9IWT0</accession>
<feature type="compositionally biased region" description="Low complexity" evidence="1">
    <location>
        <begin position="554"/>
        <end position="569"/>
    </location>
</feature>
<dbReference type="OrthoDB" id="4062651at2759"/>
<dbReference type="PROSITE" id="PS50011">
    <property type="entry name" value="PROTEIN_KINASE_DOM"/>
    <property type="match status" value="1"/>
</dbReference>
<dbReference type="GO" id="GO:0005524">
    <property type="term" value="F:ATP binding"/>
    <property type="evidence" value="ECO:0007669"/>
    <property type="project" value="InterPro"/>
</dbReference>
<name>A0A9P9IWT0_9PLEO</name>
<feature type="compositionally biased region" description="Low complexity" evidence="1">
    <location>
        <begin position="147"/>
        <end position="160"/>
    </location>
</feature>
<feature type="compositionally biased region" description="Polar residues" evidence="1">
    <location>
        <begin position="621"/>
        <end position="632"/>
    </location>
</feature>
<feature type="region of interest" description="Disordered" evidence="1">
    <location>
        <begin position="260"/>
        <end position="288"/>
    </location>
</feature>
<dbReference type="PANTHER" id="PTHR33112:SF16">
    <property type="entry name" value="HETEROKARYON INCOMPATIBILITY DOMAIN-CONTAINING PROTEIN"/>
    <property type="match status" value="1"/>
</dbReference>
<feature type="compositionally biased region" description="Polar residues" evidence="1">
    <location>
        <begin position="161"/>
        <end position="174"/>
    </location>
</feature>
<proteinExistence type="predicted"/>
<gene>
    <name evidence="3" type="ORF">B0J11DRAFT_476292</name>
</gene>
<dbReference type="SMART" id="SM00220">
    <property type="entry name" value="S_TKc"/>
    <property type="match status" value="1"/>
</dbReference>
<dbReference type="InterPro" id="IPR000719">
    <property type="entry name" value="Prot_kinase_dom"/>
</dbReference>
<evidence type="ECO:0000313" key="4">
    <source>
        <dbReference type="Proteomes" id="UP000700596"/>
    </source>
</evidence>
<dbReference type="CDD" id="cd00180">
    <property type="entry name" value="PKc"/>
    <property type="match status" value="1"/>
</dbReference>
<comment type="caution">
    <text evidence="3">The sequence shown here is derived from an EMBL/GenBank/DDBJ whole genome shotgun (WGS) entry which is preliminary data.</text>
</comment>
<dbReference type="InterPro" id="IPR010730">
    <property type="entry name" value="HET"/>
</dbReference>
<feature type="region of interest" description="Disordered" evidence="1">
    <location>
        <begin position="1357"/>
        <end position="1379"/>
    </location>
</feature>
<reference evidence="3" key="1">
    <citation type="journal article" date="2021" name="Nat. Commun.">
        <title>Genetic determinants of endophytism in the Arabidopsis root mycobiome.</title>
        <authorList>
            <person name="Mesny F."/>
            <person name="Miyauchi S."/>
            <person name="Thiergart T."/>
            <person name="Pickel B."/>
            <person name="Atanasova L."/>
            <person name="Karlsson M."/>
            <person name="Huettel B."/>
            <person name="Barry K.W."/>
            <person name="Haridas S."/>
            <person name="Chen C."/>
            <person name="Bauer D."/>
            <person name="Andreopoulos W."/>
            <person name="Pangilinan J."/>
            <person name="LaButti K."/>
            <person name="Riley R."/>
            <person name="Lipzen A."/>
            <person name="Clum A."/>
            <person name="Drula E."/>
            <person name="Henrissat B."/>
            <person name="Kohler A."/>
            <person name="Grigoriev I.V."/>
            <person name="Martin F.M."/>
            <person name="Hacquard S."/>
        </authorList>
    </citation>
    <scope>NUCLEOTIDE SEQUENCE</scope>
    <source>
        <strain evidence="3">MPI-CAGE-CH-0243</strain>
    </source>
</reference>
<keyword evidence="4" id="KW-1185">Reference proteome</keyword>
<feature type="compositionally biased region" description="Polar residues" evidence="1">
    <location>
        <begin position="260"/>
        <end position="274"/>
    </location>
</feature>
<dbReference type="Pfam" id="PF06985">
    <property type="entry name" value="HET"/>
    <property type="match status" value="1"/>
</dbReference>
<dbReference type="InterPro" id="IPR008271">
    <property type="entry name" value="Ser/Thr_kinase_AS"/>
</dbReference>
<evidence type="ECO:0000256" key="1">
    <source>
        <dbReference type="SAM" id="MobiDB-lite"/>
    </source>
</evidence>
<protein>
    <recommendedName>
        <fullName evidence="2">Protein kinase domain-containing protein</fullName>
    </recommendedName>
</protein>
<feature type="domain" description="Protein kinase" evidence="2">
    <location>
        <begin position="664"/>
        <end position="938"/>
    </location>
</feature>
<dbReference type="Gene3D" id="3.30.200.20">
    <property type="entry name" value="Phosphorylase Kinase, domain 1"/>
    <property type="match status" value="1"/>
</dbReference>
<dbReference type="EMBL" id="JAGMWT010000001">
    <property type="protein sequence ID" value="KAH7138558.1"/>
    <property type="molecule type" value="Genomic_DNA"/>
</dbReference>
<organism evidence="3 4">
    <name type="scientific">Dendryphion nanum</name>
    <dbReference type="NCBI Taxonomy" id="256645"/>
    <lineage>
        <taxon>Eukaryota</taxon>
        <taxon>Fungi</taxon>
        <taxon>Dikarya</taxon>
        <taxon>Ascomycota</taxon>
        <taxon>Pezizomycotina</taxon>
        <taxon>Dothideomycetes</taxon>
        <taxon>Pleosporomycetidae</taxon>
        <taxon>Pleosporales</taxon>
        <taxon>Torulaceae</taxon>
        <taxon>Dendryphion</taxon>
    </lineage>
</organism>
<feature type="compositionally biased region" description="Acidic residues" evidence="1">
    <location>
        <begin position="416"/>
        <end position="434"/>
    </location>
</feature>
<feature type="compositionally biased region" description="Low complexity" evidence="1">
    <location>
        <begin position="439"/>
        <end position="454"/>
    </location>
</feature>
<dbReference type="Proteomes" id="UP000700596">
    <property type="component" value="Unassembled WGS sequence"/>
</dbReference>
<sequence>MAGFGFDTNSTMDFSNMGLGFGAVFDEQQQSFGKSNEGNTSTDFSFFAADEGIDTSASQFNLADQSLFTMPSAESSFTMPQELAMDNTLGGTPVWDTQLNSTALNDFTFGSIYPPVNNMGKRSLQLDVQDFPQSKRHESYSAFSPFAPSPSASASMTTSSWTVDSQPTPASSSAVETGLSDEAADVCALWFSKYAILPSDRHINSLSQLTGEPSNAIRSWFGRLLKQGMAGHDSAYKSQTSFSQQQDPLLNNTTQNFTLPEVTSNQDTATTTSPPARGGKKGCTPTQDAELLRHDPNKIYQCTRKCGKRYTRKCDWKRNEEESYPSKSWLCSLCVSQGVNDKLKPCFRRYHFSQHFRNIHPGLNSADYEASSLVQSDTAFPRRCGFCPHRFVSRQDRIDHIADHFKKGKSMLDWVDHEDDNQGDDNTDDDDDDNRPDGGDSSNGNSPTSKRPGSGSQGGRGPKQSDNGSGGSGHGSFSGFGQFQLADSLGEGGPLQITGLEANQQSPGLSWSEYIDGDDRGQSAGAEISNSCTGPVYIEKSGVPEPAPDKSLPDRQQQQQQQSSCNQRQDQAWNFEAAGSDQVLLARNAISDLTSDPLQSMNSLHTCQSTKTVTVYGTETPTDLSQATSDTLYTGRRSRSGSPTADWREITSPAAVMFNKFQSFKSVKLLGTGGFSTVDEVIDRETSLRVSRKTLKNRESSAFEELKNEVNVLKKLRHPHIVRFLGAYQKDDKVSILLSPVAETTLSVWLKKSLIEQPVGLSDTIIKMLGCLSSSIRYLHEQRPVVIHMDIKPQNVLVTFSDGQPHVILSDFGISTSEEQSGGTAKPLTRQYCAPEVSSGLAREQAADIWSLGCVFVEMIAVAFSKEDKQWLDFLTEFSAREGKYYCQEVPRLHELLTGFAERSTFASNTDVLQTVKSMVNADPEERPTAAKLTMIFTPASCCLSWANDNAAYPGPNEELEQVEMLVREDGIDCLSQFQHVCPNGKHNHAHDAFADAKTWLDSCVHDHEACVWNNTGSKQLPTRLVDLQPELGLNGTLRVINSMDLENVDAVDYVAISYSWDEEDLQLSSINPDLLQSITSRQFLSKTLNQAISASERIGFRYLWVDSLCVQQDSDQDKLQECANMASIYRNATLTIVANSDINTLQGSALSESQMRQTLANNISRDRPALTLTTNLTPHLNWQDTRVWTLQERLLSRRLLHLAGEQMYWECNGLKASETFPNGLPSLVWEKAHTKLPSSPEPRLANPEAHLLRNCQWIKKEGDGIGDPMSSQLKLSLLSHPANQENICNLSTGLTPAGEHVGSNSGFRKDANSEQVPGLFSGQIDGNTRSSLLGYCRCSAANLCSETHLSQCSTIKDPNTPRTLGNTDESPNHPTISSPPTITFTLDLHPGLNARLDVENINGQLPQKEEKKACNVTTGFFGIDL</sequence>
<dbReference type="SUPFAM" id="SSF56112">
    <property type="entry name" value="Protein kinase-like (PK-like)"/>
    <property type="match status" value="1"/>
</dbReference>